<dbReference type="OrthoDB" id="4951845at2759"/>
<dbReference type="AlphaFoldDB" id="A0A5C3KQA3"/>
<reference evidence="3 4" key="1">
    <citation type="journal article" date="2019" name="Nat. Ecol. Evol.">
        <title>Megaphylogeny resolves global patterns of mushroom evolution.</title>
        <authorList>
            <person name="Varga T."/>
            <person name="Krizsan K."/>
            <person name="Foldi C."/>
            <person name="Dima B."/>
            <person name="Sanchez-Garcia M."/>
            <person name="Sanchez-Ramirez S."/>
            <person name="Szollosi G.J."/>
            <person name="Szarkandi J.G."/>
            <person name="Papp V."/>
            <person name="Albert L."/>
            <person name="Andreopoulos W."/>
            <person name="Angelini C."/>
            <person name="Antonin V."/>
            <person name="Barry K.W."/>
            <person name="Bougher N.L."/>
            <person name="Buchanan P."/>
            <person name="Buyck B."/>
            <person name="Bense V."/>
            <person name="Catcheside P."/>
            <person name="Chovatia M."/>
            <person name="Cooper J."/>
            <person name="Damon W."/>
            <person name="Desjardin D."/>
            <person name="Finy P."/>
            <person name="Geml J."/>
            <person name="Haridas S."/>
            <person name="Hughes K."/>
            <person name="Justo A."/>
            <person name="Karasinski D."/>
            <person name="Kautmanova I."/>
            <person name="Kiss B."/>
            <person name="Kocsube S."/>
            <person name="Kotiranta H."/>
            <person name="LaButti K.M."/>
            <person name="Lechner B.E."/>
            <person name="Liimatainen K."/>
            <person name="Lipzen A."/>
            <person name="Lukacs Z."/>
            <person name="Mihaltcheva S."/>
            <person name="Morgado L.N."/>
            <person name="Niskanen T."/>
            <person name="Noordeloos M.E."/>
            <person name="Ohm R.A."/>
            <person name="Ortiz-Santana B."/>
            <person name="Ovrebo C."/>
            <person name="Racz N."/>
            <person name="Riley R."/>
            <person name="Savchenko A."/>
            <person name="Shiryaev A."/>
            <person name="Soop K."/>
            <person name="Spirin V."/>
            <person name="Szebenyi C."/>
            <person name="Tomsovsky M."/>
            <person name="Tulloss R.E."/>
            <person name="Uehling J."/>
            <person name="Grigoriev I.V."/>
            <person name="Vagvolgyi C."/>
            <person name="Papp T."/>
            <person name="Martin F.M."/>
            <person name="Miettinen O."/>
            <person name="Hibbett D.S."/>
            <person name="Nagy L.G."/>
        </authorList>
    </citation>
    <scope>NUCLEOTIDE SEQUENCE [LARGE SCALE GENOMIC DNA]</scope>
    <source>
        <strain evidence="3 4">CBS 121175</strain>
    </source>
</reference>
<gene>
    <name evidence="3" type="ORF">FA15DRAFT_558791</name>
</gene>
<name>A0A5C3KQA3_COPMA</name>
<dbReference type="EMBL" id="ML210234">
    <property type="protein sequence ID" value="TFK22721.1"/>
    <property type="molecule type" value="Genomic_DNA"/>
</dbReference>
<dbReference type="SUPFAM" id="SSF52833">
    <property type="entry name" value="Thioredoxin-like"/>
    <property type="match status" value="1"/>
</dbReference>
<sequence>MLVFFDIPCRYAGRAWSPNTWRVRYSLNYKKIPFRTEWVEFPDIESLCRAKGVPPSRVTPSGREAYTLPAIYDSSYQMGTGIYVSDSAKIMKYLDWRYPQTPKAFPEGTQALQAAFLSAFVGRVLSGTPIWEIMVPGVVDMLNSGADGVGSRGSREFFTESREKTFGKSVKSMRELYGRGAPGREGAWLRVKEGFGSVDRWLSINDLVGGEGDSWDRPSDGTGHLGTSDSESPFLMGVKPVFADFVIGGVLAWIRNVWGEDSEEWHFVAGWHGGRWKRFVGALQ</sequence>
<evidence type="ECO:0000259" key="1">
    <source>
        <dbReference type="Pfam" id="PF13409"/>
    </source>
</evidence>
<dbReference type="InterPro" id="IPR054416">
    <property type="entry name" value="GST_UstS-like_C"/>
</dbReference>
<dbReference type="Proteomes" id="UP000307440">
    <property type="component" value="Unassembled WGS sequence"/>
</dbReference>
<feature type="domain" description="GST N-terminal" evidence="1">
    <location>
        <begin position="16"/>
        <end position="95"/>
    </location>
</feature>
<dbReference type="InterPro" id="IPR036249">
    <property type="entry name" value="Thioredoxin-like_sf"/>
</dbReference>
<dbReference type="Gene3D" id="3.40.30.10">
    <property type="entry name" value="Glutaredoxin"/>
    <property type="match status" value="1"/>
</dbReference>
<proteinExistence type="predicted"/>
<dbReference type="STRING" id="230819.A0A5C3KQA3"/>
<protein>
    <submittedName>
        <fullName evidence="3">Uncharacterized protein</fullName>
    </submittedName>
</protein>
<dbReference type="Pfam" id="PF13409">
    <property type="entry name" value="GST_N_2"/>
    <property type="match status" value="1"/>
</dbReference>
<feature type="non-terminal residue" evidence="3">
    <location>
        <position position="284"/>
    </location>
</feature>
<organism evidence="3 4">
    <name type="scientific">Coprinopsis marcescibilis</name>
    <name type="common">Agaric fungus</name>
    <name type="synonym">Psathyrella marcescibilis</name>
    <dbReference type="NCBI Taxonomy" id="230819"/>
    <lineage>
        <taxon>Eukaryota</taxon>
        <taxon>Fungi</taxon>
        <taxon>Dikarya</taxon>
        <taxon>Basidiomycota</taxon>
        <taxon>Agaricomycotina</taxon>
        <taxon>Agaricomycetes</taxon>
        <taxon>Agaricomycetidae</taxon>
        <taxon>Agaricales</taxon>
        <taxon>Agaricineae</taxon>
        <taxon>Psathyrellaceae</taxon>
        <taxon>Coprinopsis</taxon>
    </lineage>
</organism>
<evidence type="ECO:0000313" key="3">
    <source>
        <dbReference type="EMBL" id="TFK22721.1"/>
    </source>
</evidence>
<dbReference type="Gene3D" id="1.20.1050.10">
    <property type="match status" value="1"/>
</dbReference>
<accession>A0A5C3KQA3</accession>
<feature type="domain" description="Glutathione S-transferase UstS-like C-terminal" evidence="2">
    <location>
        <begin position="111"/>
        <end position="283"/>
    </location>
</feature>
<keyword evidence="4" id="KW-1185">Reference proteome</keyword>
<dbReference type="InterPro" id="IPR004045">
    <property type="entry name" value="Glutathione_S-Trfase_N"/>
</dbReference>
<evidence type="ECO:0000313" key="4">
    <source>
        <dbReference type="Proteomes" id="UP000307440"/>
    </source>
</evidence>
<dbReference type="Pfam" id="PF22041">
    <property type="entry name" value="GST_C_7"/>
    <property type="match status" value="1"/>
</dbReference>
<evidence type="ECO:0000259" key="2">
    <source>
        <dbReference type="Pfam" id="PF22041"/>
    </source>
</evidence>